<comment type="caution">
    <text evidence="3">The sequence shown here is derived from an EMBL/GenBank/DDBJ whole genome shotgun (WGS) entry which is preliminary data.</text>
</comment>
<dbReference type="RefSeq" id="WP_094302071.1">
    <property type="nucleotide sequence ID" value="NZ_NOWT01000003.1"/>
</dbReference>
<evidence type="ECO:0000256" key="1">
    <source>
        <dbReference type="ARBA" id="ARBA00023172"/>
    </source>
</evidence>
<organism evidence="3 4">
    <name type="scientific">Azospirillum brasilense</name>
    <dbReference type="NCBI Taxonomy" id="192"/>
    <lineage>
        <taxon>Bacteria</taxon>
        <taxon>Pseudomonadati</taxon>
        <taxon>Pseudomonadota</taxon>
        <taxon>Alphaproteobacteria</taxon>
        <taxon>Rhodospirillales</taxon>
        <taxon>Azospirillaceae</taxon>
        <taxon>Azospirillum</taxon>
    </lineage>
</organism>
<evidence type="ECO:0000313" key="3">
    <source>
        <dbReference type="EMBL" id="OYD85302.1"/>
    </source>
</evidence>
<name>A0A235HI02_AZOBR</name>
<proteinExistence type="predicted"/>
<dbReference type="GO" id="GO:0006310">
    <property type="term" value="P:DNA recombination"/>
    <property type="evidence" value="ECO:0007669"/>
    <property type="project" value="UniProtKB-KW"/>
</dbReference>
<gene>
    <name evidence="3" type="ORF">CHT98_04435</name>
</gene>
<reference evidence="3 4" key="1">
    <citation type="submission" date="2017-07" db="EMBL/GenBank/DDBJ databases">
        <title>Whole genome sequence of Azospirillum brasilense 2A1, a potential biofertilizer strain.</title>
        <authorList>
            <person name="Fontana C.A."/>
            <person name="Toffoli L.M."/>
            <person name="Salazar S.M."/>
            <person name="Puglisi E."/>
            <person name="Pedraza R."/>
            <person name="Bassi D."/>
            <person name="Cocconcelli P.S."/>
        </authorList>
    </citation>
    <scope>NUCLEOTIDE SEQUENCE [LARGE SCALE GENOMIC DNA]</scope>
    <source>
        <strain evidence="3 4">2A1</strain>
    </source>
</reference>
<dbReference type="GO" id="GO:0015074">
    <property type="term" value="P:DNA integration"/>
    <property type="evidence" value="ECO:0007669"/>
    <property type="project" value="InterPro"/>
</dbReference>
<accession>A0A235HI02</accession>
<keyword evidence="1" id="KW-0233">DNA recombination</keyword>
<evidence type="ECO:0000313" key="4">
    <source>
        <dbReference type="Proteomes" id="UP000215367"/>
    </source>
</evidence>
<dbReference type="Pfam" id="PF00589">
    <property type="entry name" value="Phage_integrase"/>
    <property type="match status" value="1"/>
</dbReference>
<evidence type="ECO:0000259" key="2">
    <source>
        <dbReference type="PROSITE" id="PS51898"/>
    </source>
</evidence>
<dbReference type="InterPro" id="IPR002104">
    <property type="entry name" value="Integrase_catalytic"/>
</dbReference>
<feature type="domain" description="Tyr recombinase" evidence="2">
    <location>
        <begin position="196"/>
        <end position="401"/>
    </location>
</feature>
<dbReference type="AlphaFoldDB" id="A0A235HI02"/>
<sequence length="409" mass="47435">MPRLLDDPEARHEFHDGKLVVFKRVGSPYWQARIYIAGARKYLNRSLKVTDLTEAIRAAEKIFRRTEFQIDEGLPVLEMRVAKAAELYLTECEKLLGHGVGSSSVHVKNKKNVRNYIRPYFGDRGFSSIGSFEENEYFKWRIVNSKLGGGRPAKSTLHGEISLINAVIEWAESKRHIKRGAVPRLSMPKEMRNVSHGKRAFFEEKEIALILDKLNDWHLMASTPKEKRARNALLYLVPIMYYSGMRTNDIELLRWRDVRMYDHDGTKHVELFLRGKESSKVHAAWVVAQPECHKYLVWWKLHISPVGGEPDPDSFVFWHEGQEFPLYEQAFRNFLKKHDIWLDADGKPRSLYSLRHSHAIDRLKAGVNAFVLAENMRTSVQSIRDHYGQVKNRVNTSEITKSPKRVANT</sequence>
<dbReference type="Gene3D" id="1.10.443.10">
    <property type="entry name" value="Intergrase catalytic core"/>
    <property type="match status" value="1"/>
</dbReference>
<dbReference type="InterPro" id="IPR011010">
    <property type="entry name" value="DNA_brk_join_enz"/>
</dbReference>
<dbReference type="SUPFAM" id="SSF56349">
    <property type="entry name" value="DNA breaking-rejoining enzymes"/>
    <property type="match status" value="1"/>
</dbReference>
<dbReference type="Proteomes" id="UP000215367">
    <property type="component" value="Unassembled WGS sequence"/>
</dbReference>
<dbReference type="PROSITE" id="PS51898">
    <property type="entry name" value="TYR_RECOMBINASE"/>
    <property type="match status" value="1"/>
</dbReference>
<dbReference type="GO" id="GO:0003677">
    <property type="term" value="F:DNA binding"/>
    <property type="evidence" value="ECO:0007669"/>
    <property type="project" value="InterPro"/>
</dbReference>
<protein>
    <recommendedName>
        <fullName evidence="2">Tyr recombinase domain-containing protein</fullName>
    </recommendedName>
</protein>
<dbReference type="InterPro" id="IPR013762">
    <property type="entry name" value="Integrase-like_cat_sf"/>
</dbReference>
<dbReference type="EMBL" id="NOWT01000003">
    <property type="protein sequence ID" value="OYD85302.1"/>
    <property type="molecule type" value="Genomic_DNA"/>
</dbReference>